<keyword evidence="2" id="KW-0503">Monooxygenase</keyword>
<dbReference type="GO" id="GO:0005506">
    <property type="term" value="F:iron ion binding"/>
    <property type="evidence" value="ECO:0007669"/>
    <property type="project" value="InterPro"/>
</dbReference>
<dbReference type="GO" id="GO:0020037">
    <property type="term" value="F:heme binding"/>
    <property type="evidence" value="ECO:0007669"/>
    <property type="project" value="InterPro"/>
</dbReference>
<evidence type="ECO:0000256" key="1">
    <source>
        <dbReference type="ARBA" id="ARBA00010617"/>
    </source>
</evidence>
<dbReference type="EMBL" id="BSFP01000013">
    <property type="protein sequence ID" value="GLL01075.1"/>
    <property type="molecule type" value="Genomic_DNA"/>
</dbReference>
<dbReference type="PANTHER" id="PTHR46696:SF3">
    <property type="entry name" value="PULCHERRIMINIC ACID SYNTHASE"/>
    <property type="match status" value="1"/>
</dbReference>
<accession>A0A9W6NKM1</accession>
<keyword evidence="4" id="KW-1185">Reference proteome</keyword>
<keyword evidence="2" id="KW-0349">Heme</keyword>
<dbReference type="Pfam" id="PF00067">
    <property type="entry name" value="p450"/>
    <property type="match status" value="1"/>
</dbReference>
<dbReference type="InterPro" id="IPR036396">
    <property type="entry name" value="Cyt_P450_sf"/>
</dbReference>
<organism evidence="3 4">
    <name type="scientific">Dactylosporangium matsuzakiense</name>
    <dbReference type="NCBI Taxonomy" id="53360"/>
    <lineage>
        <taxon>Bacteria</taxon>
        <taxon>Bacillati</taxon>
        <taxon>Actinomycetota</taxon>
        <taxon>Actinomycetes</taxon>
        <taxon>Micromonosporales</taxon>
        <taxon>Micromonosporaceae</taxon>
        <taxon>Dactylosporangium</taxon>
    </lineage>
</organism>
<dbReference type="InterPro" id="IPR017972">
    <property type="entry name" value="Cyt_P450_CS"/>
</dbReference>
<protein>
    <submittedName>
        <fullName evidence="3">Cytochrome P450</fullName>
    </submittedName>
</protein>
<keyword evidence="2" id="KW-0560">Oxidoreductase</keyword>
<dbReference type="Gene3D" id="1.10.630.10">
    <property type="entry name" value="Cytochrome P450"/>
    <property type="match status" value="1"/>
</dbReference>
<comment type="caution">
    <text evidence="3">The sequence shown here is derived from an EMBL/GenBank/DDBJ whole genome shotgun (WGS) entry which is preliminary data.</text>
</comment>
<dbReference type="SUPFAM" id="SSF48264">
    <property type="entry name" value="Cytochrome P450"/>
    <property type="match status" value="1"/>
</dbReference>
<dbReference type="PROSITE" id="PS00086">
    <property type="entry name" value="CYTOCHROME_P450"/>
    <property type="match status" value="1"/>
</dbReference>
<keyword evidence="2" id="KW-0408">Iron</keyword>
<evidence type="ECO:0000313" key="4">
    <source>
        <dbReference type="Proteomes" id="UP001143480"/>
    </source>
</evidence>
<dbReference type="GO" id="GO:0016705">
    <property type="term" value="F:oxidoreductase activity, acting on paired donors, with incorporation or reduction of molecular oxygen"/>
    <property type="evidence" value="ECO:0007669"/>
    <property type="project" value="InterPro"/>
</dbReference>
<evidence type="ECO:0000313" key="3">
    <source>
        <dbReference type="EMBL" id="GLL01075.1"/>
    </source>
</evidence>
<evidence type="ECO:0000256" key="2">
    <source>
        <dbReference type="RuleBase" id="RU000461"/>
    </source>
</evidence>
<comment type="similarity">
    <text evidence="1 2">Belongs to the cytochrome P450 family.</text>
</comment>
<gene>
    <name evidence="3" type="ORF">GCM10017581_028160</name>
</gene>
<name>A0A9W6NKM1_9ACTN</name>
<keyword evidence="2" id="KW-0479">Metal-binding</keyword>
<dbReference type="InterPro" id="IPR001128">
    <property type="entry name" value="Cyt_P450"/>
</dbReference>
<dbReference type="AlphaFoldDB" id="A0A9W6NKM1"/>
<dbReference type="RefSeq" id="WP_261965510.1">
    <property type="nucleotide sequence ID" value="NZ_BAAAXA010000001.1"/>
</dbReference>
<dbReference type="PANTHER" id="PTHR46696">
    <property type="entry name" value="P450, PUTATIVE (EUROFUNG)-RELATED"/>
    <property type="match status" value="1"/>
</dbReference>
<reference evidence="3" key="1">
    <citation type="journal article" date="2014" name="Int. J. Syst. Evol. Microbiol.">
        <title>Complete genome sequence of Corynebacterium casei LMG S-19264T (=DSM 44701T), isolated from a smear-ripened cheese.</title>
        <authorList>
            <consortium name="US DOE Joint Genome Institute (JGI-PGF)"/>
            <person name="Walter F."/>
            <person name="Albersmeier A."/>
            <person name="Kalinowski J."/>
            <person name="Ruckert C."/>
        </authorList>
    </citation>
    <scope>NUCLEOTIDE SEQUENCE</scope>
    <source>
        <strain evidence="3">VKM Ac-1321</strain>
    </source>
</reference>
<proteinExistence type="inferred from homology"/>
<dbReference type="GO" id="GO:0004497">
    <property type="term" value="F:monooxygenase activity"/>
    <property type="evidence" value="ECO:0007669"/>
    <property type="project" value="UniProtKB-KW"/>
</dbReference>
<reference evidence="3" key="2">
    <citation type="submission" date="2023-01" db="EMBL/GenBank/DDBJ databases">
        <authorList>
            <person name="Sun Q."/>
            <person name="Evtushenko L."/>
        </authorList>
    </citation>
    <scope>NUCLEOTIDE SEQUENCE</scope>
    <source>
        <strain evidence="3">VKM Ac-1321</strain>
    </source>
</reference>
<dbReference type="Proteomes" id="UP001143480">
    <property type="component" value="Unassembled WGS sequence"/>
</dbReference>
<sequence length="338" mass="36086">MSDPPVRWDERLRRFVVTGHRAVVAVLQDPAAYSSRVAPQVPAGDRELLAGFTQWSASWLFFLDPPEHTARRTPVAKSLAPRALAPVEHHAIELAAQLPTAFDAVADFAHPLAARVVAEVLGDTGAGFFARARAMERASANARDPAARRAGLEAIAAAVTALRSTVDEVTGAHSLMLMFAGIETTQNLIANTLHALLTHPGTWDSALPEAVEEGARYAPPVRGVLRRTTRAVVLAGVAIPAGAELVALTAAANRDPAVFTHPDRFDPARRPNRHLTFGLGRHYCPGAELTRRTTIAALAALRARHPGLRLTGPAPRWRDHDPLVHAPVSLLVTGAGQG</sequence>